<name>A0A9C7C7H0_9VIRU</name>
<reference evidence="1" key="1">
    <citation type="submission" date="2022-10" db="EMBL/GenBank/DDBJ databases">
        <title>Genome sequences of endogenous nimaviruses in decapod crustaceans.</title>
        <authorList>
            <person name="Kawato S."/>
            <person name="Nozaki R."/>
            <person name="Kondo H."/>
            <person name="Hirono I."/>
        </authorList>
    </citation>
    <scope>NUCLEOTIDE SEQUENCE</scope>
    <source>
        <strain evidence="1">Mikawa2016</strain>
    </source>
</reference>
<sequence>MDASDSFKNDILLTSAAITDDQERENPLLQYLQDNKNSPEGIVAHPFSSEHYSLPFEKLEDASPIGSRKTSCDDDNHTDEKVQGMMLLILRAERECIRAIKRREEVIHDTIQHKMRHMDNTVQASVLCDIIMRRSVNDKEFIKKMTTLKNARCLLKRLCERKCINV</sequence>
<protein>
    <submittedName>
        <fullName evidence="1">Uncharacterized protein</fullName>
    </submittedName>
</protein>
<proteinExistence type="predicted"/>
<evidence type="ECO:0000313" key="1">
    <source>
        <dbReference type="EMBL" id="BDT61934.1"/>
    </source>
</evidence>
<dbReference type="EMBL" id="LC738870">
    <property type="protein sequence ID" value="BDT61934.1"/>
    <property type="molecule type" value="Genomic_DNA"/>
</dbReference>
<accession>A0A9C7C7H0</accession>
<organism evidence="1">
    <name type="scientific">Penaeus monodon majanivirus A</name>
    <dbReference type="NCBI Taxonomy" id="2984271"/>
    <lineage>
        <taxon>Viruses</taxon>
        <taxon>Viruses incertae sedis</taxon>
        <taxon>Naldaviricetes</taxon>
        <taxon>Nimaviridae</taxon>
    </lineage>
</organism>